<dbReference type="EMBL" id="AP025739">
    <property type="protein sequence ID" value="BDI31281.1"/>
    <property type="molecule type" value="Genomic_DNA"/>
</dbReference>
<keyword evidence="2" id="KW-1185">Reference proteome</keyword>
<evidence type="ECO:0000313" key="1">
    <source>
        <dbReference type="EMBL" id="BDI31281.1"/>
    </source>
</evidence>
<dbReference type="Proteomes" id="UP000287394">
    <property type="component" value="Chromosome"/>
</dbReference>
<protein>
    <submittedName>
        <fullName evidence="1">Uncharacterized protein</fullName>
    </submittedName>
</protein>
<dbReference type="OrthoDB" id="489312at2"/>
<dbReference type="AlphaFoldDB" id="A0A402CYJ6"/>
<name>A0A402CYJ6_9BACT</name>
<sequence>MMWRHGDIMIAAVDEIPAGAETKPGTTLAHGEMTGHSHRIEEPGTAEIYERDGRYFVRVLAPEARVVHEEHKPITLPRGDYRFWYQREYTPQAIRRIVD</sequence>
<accession>A0A402CYJ6</accession>
<proteinExistence type="predicted"/>
<dbReference type="RefSeq" id="WP_119322426.1">
    <property type="nucleotide sequence ID" value="NZ_AP025739.1"/>
</dbReference>
<gene>
    <name evidence="1" type="ORF">CCAX7_33320</name>
</gene>
<organism evidence="1 2">
    <name type="scientific">Capsulimonas corticalis</name>
    <dbReference type="NCBI Taxonomy" id="2219043"/>
    <lineage>
        <taxon>Bacteria</taxon>
        <taxon>Bacillati</taxon>
        <taxon>Armatimonadota</taxon>
        <taxon>Armatimonadia</taxon>
        <taxon>Capsulimonadales</taxon>
        <taxon>Capsulimonadaceae</taxon>
        <taxon>Capsulimonas</taxon>
    </lineage>
</organism>
<reference evidence="1 2" key="1">
    <citation type="journal article" date="2019" name="Int. J. Syst. Evol. Microbiol.">
        <title>Capsulimonas corticalis gen. nov., sp. nov., an aerobic capsulated bacterium, of a novel bacterial order, Capsulimonadales ord. nov., of the class Armatimonadia of the phylum Armatimonadetes.</title>
        <authorList>
            <person name="Li J."/>
            <person name="Kudo C."/>
            <person name="Tonouchi A."/>
        </authorList>
    </citation>
    <scope>NUCLEOTIDE SEQUENCE [LARGE SCALE GENOMIC DNA]</scope>
    <source>
        <strain evidence="1 2">AX-7</strain>
    </source>
</reference>
<dbReference type="KEGG" id="ccot:CCAX7_33320"/>
<evidence type="ECO:0000313" key="2">
    <source>
        <dbReference type="Proteomes" id="UP000287394"/>
    </source>
</evidence>